<dbReference type="KEGG" id="aht:ANTHELSMS3_05093"/>
<proteinExistence type="predicted"/>
<dbReference type="AlphaFoldDB" id="A0A222EBB1"/>
<dbReference type="Pfam" id="PF06048">
    <property type="entry name" value="DUF927"/>
    <property type="match status" value="1"/>
</dbReference>
<organism evidence="2 3">
    <name type="scientific">Antarctobacter heliothermus</name>
    <dbReference type="NCBI Taxonomy" id="74033"/>
    <lineage>
        <taxon>Bacteria</taxon>
        <taxon>Pseudomonadati</taxon>
        <taxon>Pseudomonadota</taxon>
        <taxon>Alphaproteobacteria</taxon>
        <taxon>Rhodobacterales</taxon>
        <taxon>Roseobacteraceae</taxon>
        <taxon>Antarctobacter</taxon>
    </lineage>
</organism>
<feature type="domain" description="DUF927" evidence="1">
    <location>
        <begin position="16"/>
        <end position="288"/>
    </location>
</feature>
<evidence type="ECO:0000313" key="3">
    <source>
        <dbReference type="Proteomes" id="UP000203589"/>
    </source>
</evidence>
<keyword evidence="2" id="KW-0547">Nucleotide-binding</keyword>
<dbReference type="Proteomes" id="UP000203589">
    <property type="component" value="Plasmid pSMS3-1"/>
</dbReference>
<dbReference type="GO" id="GO:0004386">
    <property type="term" value="F:helicase activity"/>
    <property type="evidence" value="ECO:0007669"/>
    <property type="project" value="UniProtKB-KW"/>
</dbReference>
<keyword evidence="2" id="KW-0378">Hydrolase</keyword>
<keyword evidence="2" id="KW-0614">Plasmid</keyword>
<geneLocation type="plasmid" evidence="3">
    <name>psms3-1</name>
</geneLocation>
<keyword evidence="3" id="KW-1185">Reference proteome</keyword>
<accession>A0A222EBB1</accession>
<sequence>MPTKTTSEILTPPAGFDVNNDGVYAYINPKKGSPVWERISDWICVRAITRDIYGQNHGRLCEFVTIDSQRREIIIEAKRFATGGTAIIAELLSLGFTIEQTPGAAKQLISLLSQWIPEKRITTTEKLGWLKQDAFVLPSTKVIGSPLVKFTGDKDLNAKSSCGTLEGWRENVASLAVGNAPMIVAISAGFSGPLMEPLGLESGGIHFWGGSSCGKSTLLRTAASIWSSPNEIASWRSTDTAFETQAKNANGMVLCIDEMGQASAQVVGETIYMLGNNRGKARGRANGKSTPITSWHLPVLSTGEICVATKLAEGNKKVQAGQHVRLLGIRVDEYEHGAFDELHDKQSGRLLSEYLTAGTKTHYGVAGPEFLRKFFLNVPARLEFADTLIQRFHRVAEKAHSGSGIGVEGRARTRFAAIAAAGEFATRFGLTGWSTYTATSACLELFGKWLSEQQDEDSPEALHRCIRGFLMNNAEQIQSLDAGGQYVEQPLAWEKNGYLFLTREIWDQIFDRHDPQLVARILRAYGSLEPGDGRNILSKMPTGAGANRGYKVSLSGFQE</sequence>
<keyword evidence="2" id="KW-0067">ATP-binding</keyword>
<gene>
    <name evidence="2" type="ORF">ANTHELSMS3_05093</name>
</gene>
<keyword evidence="2" id="KW-0347">Helicase</keyword>
<protein>
    <submittedName>
        <fullName evidence="2">RNA helicase</fullName>
    </submittedName>
</protein>
<dbReference type="OrthoDB" id="784829at2"/>
<dbReference type="EMBL" id="CP022541">
    <property type="protein sequence ID" value="ASP23473.1"/>
    <property type="molecule type" value="Genomic_DNA"/>
</dbReference>
<name>A0A222EBB1_9RHOB</name>
<dbReference type="InterPro" id="IPR009270">
    <property type="entry name" value="DUF927"/>
</dbReference>
<evidence type="ECO:0000313" key="2">
    <source>
        <dbReference type="EMBL" id="ASP23473.1"/>
    </source>
</evidence>
<evidence type="ECO:0000259" key="1">
    <source>
        <dbReference type="Pfam" id="PF06048"/>
    </source>
</evidence>
<dbReference type="RefSeq" id="WP_094037534.1">
    <property type="nucleotide sequence ID" value="NZ_CP022541.1"/>
</dbReference>
<reference evidence="2 3" key="1">
    <citation type="submission" date="2017-07" db="EMBL/GenBank/DDBJ databases">
        <title>Genome Sequence of Antarctobacter heliothermus Strain SMS3 Isolated from a culture of the Diatom Skeletonema marinoi.</title>
        <authorList>
            <person name="Topel M."/>
            <person name="Pinder M.I.M."/>
            <person name="Johansson O.N."/>
            <person name="Kourtchenko O."/>
            <person name="Godhe A."/>
            <person name="Clarke A.K."/>
        </authorList>
    </citation>
    <scope>NUCLEOTIDE SEQUENCE [LARGE SCALE GENOMIC DNA]</scope>
    <source>
        <strain evidence="2 3">SMS3</strain>
        <plasmid evidence="3">Plasmid psms3-1</plasmid>
    </source>
</reference>